<evidence type="ECO:0000313" key="1">
    <source>
        <dbReference type="EMBL" id="MFD1224850.1"/>
    </source>
</evidence>
<name>A0ABW3UZD2_9BACL</name>
<dbReference type="InterPro" id="IPR027417">
    <property type="entry name" value="P-loop_NTPase"/>
</dbReference>
<evidence type="ECO:0000313" key="2">
    <source>
        <dbReference type="Proteomes" id="UP001597180"/>
    </source>
</evidence>
<dbReference type="Proteomes" id="UP001597180">
    <property type="component" value="Unassembled WGS sequence"/>
</dbReference>
<keyword evidence="2" id="KW-1185">Reference proteome</keyword>
<gene>
    <name evidence="1" type="ORF">ACFQ4B_32550</name>
</gene>
<reference evidence="2" key="1">
    <citation type="journal article" date="2019" name="Int. J. Syst. Evol. Microbiol.">
        <title>The Global Catalogue of Microorganisms (GCM) 10K type strain sequencing project: providing services to taxonomists for standard genome sequencing and annotation.</title>
        <authorList>
            <consortium name="The Broad Institute Genomics Platform"/>
            <consortium name="The Broad Institute Genome Sequencing Center for Infectious Disease"/>
            <person name="Wu L."/>
            <person name="Ma J."/>
        </authorList>
    </citation>
    <scope>NUCLEOTIDE SEQUENCE [LARGE SCALE GENOMIC DNA]</scope>
    <source>
        <strain evidence="2">CCUG 53270</strain>
    </source>
</reference>
<accession>A0ABW3UZD2</accession>
<dbReference type="Gene3D" id="3.40.50.300">
    <property type="entry name" value="P-loop containing nucleotide triphosphate hydrolases"/>
    <property type="match status" value="1"/>
</dbReference>
<dbReference type="SUPFAM" id="SSF52540">
    <property type="entry name" value="P-loop containing nucleoside triphosphate hydrolases"/>
    <property type="match status" value="1"/>
</dbReference>
<proteinExistence type="predicted"/>
<organism evidence="1 2">
    <name type="scientific">Paenibacillus vulneris</name>
    <dbReference type="NCBI Taxonomy" id="1133364"/>
    <lineage>
        <taxon>Bacteria</taxon>
        <taxon>Bacillati</taxon>
        <taxon>Bacillota</taxon>
        <taxon>Bacilli</taxon>
        <taxon>Bacillales</taxon>
        <taxon>Paenibacillaceae</taxon>
        <taxon>Paenibacillus</taxon>
    </lineage>
</organism>
<dbReference type="RefSeq" id="WP_345595327.1">
    <property type="nucleotide sequence ID" value="NZ_BAABJG010000058.1"/>
</dbReference>
<dbReference type="EMBL" id="JBHTLU010000050">
    <property type="protein sequence ID" value="MFD1224850.1"/>
    <property type="molecule type" value="Genomic_DNA"/>
</dbReference>
<comment type="caution">
    <text evidence="1">The sequence shown here is derived from an EMBL/GenBank/DDBJ whole genome shotgun (WGS) entry which is preliminary data.</text>
</comment>
<protein>
    <submittedName>
        <fullName evidence="1">Uncharacterized protein</fullName>
    </submittedName>
</protein>
<sequence>MNAYVVAEDRRLIEALRLSNDYDSISPISKEMITVLLMEGEELRDSGSFDTILAELGLAAPVGKTGSAGDAEVWIVSGESLDIYEAIALRERCPEPAFIYLLTNDPDFPAMKTTQSLCAAHGIRYVMPYLTPEQAVREIGRLCFERQQTASKVITAIGALPQSGLTSSLLLTGVQLARLSGKRIGVLGLNGWNPGDSALKYEGKYLDELWGSLQGRQLHGEELVGKMHRAAPGVHYLAGNRDLKKLYYYHTDGISWLIEKARECFDLVLIDAGSYPDHALSAQSIYAADLLLVQMNQSQAAKEQWRRMCEQILSPVFHLESRQAMLLFNRMVRSPDMENEKQLSRQLDMPYVGSLPHVPSFYRCESEKSLLHQHWPDYDKELNKLCRAILHYYSIPLQSATGASASRMAPKAAKGSWLRWMKPLKEA</sequence>